<dbReference type="Pfam" id="PF03787">
    <property type="entry name" value="RAMPs"/>
    <property type="match status" value="1"/>
</dbReference>
<reference evidence="3 4" key="1">
    <citation type="journal article" date="2022" name="Antonie Van Leeuwenhoek">
        <title>Whole genome sequencing of the halophilic Halomonas qaidamensis XH36, a novel species strain with high ectoine production.</title>
        <authorList>
            <person name="Zhang T."/>
            <person name="Cui T."/>
            <person name="Cao Y."/>
            <person name="Li Y."/>
            <person name="Li F."/>
            <person name="Zhu D."/>
            <person name="Xing J."/>
        </authorList>
    </citation>
    <scope>NUCLEOTIDE SEQUENCE [LARGE SCALE GENOMIC DNA]</scope>
    <source>
        <strain evidence="3 4">XH36</strain>
    </source>
</reference>
<evidence type="ECO:0000259" key="2">
    <source>
        <dbReference type="Pfam" id="PF03787"/>
    </source>
</evidence>
<feature type="domain" description="CRISPR type III-associated protein" evidence="2">
    <location>
        <begin position="23"/>
        <end position="202"/>
    </location>
</feature>
<dbReference type="EMBL" id="CP080627">
    <property type="protein sequence ID" value="UYV19459.1"/>
    <property type="molecule type" value="Genomic_DNA"/>
</dbReference>
<dbReference type="NCBIfam" id="TIGR01894">
    <property type="entry name" value="cas_TM1795_cmr1"/>
    <property type="match status" value="1"/>
</dbReference>
<proteinExistence type="predicted"/>
<protein>
    <submittedName>
        <fullName evidence="3">Type III-B CRISPR module RAMP protein Cmr1</fullName>
    </submittedName>
</protein>
<keyword evidence="1" id="KW-0051">Antiviral defense</keyword>
<gene>
    <name evidence="3" type="primary">cmr1</name>
    <name evidence="3" type="ORF">K1Y77_01915</name>
</gene>
<sequence>MNDTVNLWGKALAQQQRTLRAELVIVTPMFIGDGTQQANSVRASSIKGALRFWWRALNWGRMLEVERGSVENALRRLYRAEARLFGLAAKGKKVQEPSEGGQGLFRLSVEQSTDIKTQNSWPMDGNSQGGYLGYGLWATRSSEARKSLEEGAQFTLTLSFKSGINQVDLASQVDIDQMRQAVSLWGLLGGLGSRARRGFGSVALQVLDGQTMTVNSSQEYAARLKAALEDGPWPAALSDTPFTAWSQQTRCLMFAPALSGRQAIGNLERPYKDVRKELKGIQKAVFGLPLAGHDNKNRRASPFIMHVHPVGEQYLPVVTYLPANFHHAYPNNPLNDAQSLKPLEMFFEHSKGSLL</sequence>
<evidence type="ECO:0000256" key="1">
    <source>
        <dbReference type="ARBA" id="ARBA00023118"/>
    </source>
</evidence>
<evidence type="ECO:0000313" key="4">
    <source>
        <dbReference type="Proteomes" id="UP001163082"/>
    </source>
</evidence>
<organism evidence="3 4">
    <name type="scientific">Halomonas qaidamensis</name>
    <dbReference type="NCBI Taxonomy" id="2866211"/>
    <lineage>
        <taxon>Bacteria</taxon>
        <taxon>Pseudomonadati</taxon>
        <taxon>Pseudomonadota</taxon>
        <taxon>Gammaproteobacteria</taxon>
        <taxon>Oceanospirillales</taxon>
        <taxon>Halomonadaceae</taxon>
        <taxon>Halomonas</taxon>
    </lineage>
</organism>
<name>A0ABY6JSF4_9GAMM</name>
<keyword evidence="4" id="KW-1185">Reference proteome</keyword>
<evidence type="ECO:0000313" key="3">
    <source>
        <dbReference type="EMBL" id="UYV19459.1"/>
    </source>
</evidence>
<accession>A0ABY6JSF4</accession>
<dbReference type="InterPro" id="IPR007522">
    <property type="entry name" value="CRISPR-assoc_prot_TM1795"/>
</dbReference>
<dbReference type="RefSeq" id="WP_264430051.1">
    <property type="nucleotide sequence ID" value="NZ_CP080627.1"/>
</dbReference>
<dbReference type="InterPro" id="IPR005537">
    <property type="entry name" value="RAMP_III_fam"/>
</dbReference>
<dbReference type="Proteomes" id="UP001163082">
    <property type="component" value="Chromosome"/>
</dbReference>